<keyword evidence="7" id="KW-0808">Transferase</keyword>
<comment type="catalytic activity">
    <reaction evidence="4">
        <text>(sulfur carrier)-H + L-cysteine = (sulfur carrier)-SH + L-alanine</text>
        <dbReference type="Rhea" id="RHEA:43892"/>
        <dbReference type="Rhea" id="RHEA-COMP:14737"/>
        <dbReference type="Rhea" id="RHEA-COMP:14739"/>
        <dbReference type="ChEBI" id="CHEBI:29917"/>
        <dbReference type="ChEBI" id="CHEBI:35235"/>
        <dbReference type="ChEBI" id="CHEBI:57972"/>
        <dbReference type="ChEBI" id="CHEBI:64428"/>
        <dbReference type="EC" id="2.8.1.7"/>
    </reaction>
</comment>
<proteinExistence type="inferred from homology"/>
<dbReference type="GO" id="GO:0008483">
    <property type="term" value="F:transaminase activity"/>
    <property type="evidence" value="ECO:0007669"/>
    <property type="project" value="UniProtKB-KW"/>
</dbReference>
<protein>
    <submittedName>
        <fullName evidence="8">Aminotransferase, class V</fullName>
    </submittedName>
    <submittedName>
        <fullName evidence="7">Putative pyridoxal phosphate-dependent transferase</fullName>
        <ecNumber evidence="7">2.8.1.7</ecNumber>
    </submittedName>
</protein>
<evidence type="ECO:0000256" key="5">
    <source>
        <dbReference type="RuleBase" id="RU004504"/>
    </source>
</evidence>
<dbReference type="PANTHER" id="PTHR43586">
    <property type="entry name" value="CYSTEINE DESULFURASE"/>
    <property type="match status" value="1"/>
</dbReference>
<evidence type="ECO:0000256" key="3">
    <source>
        <dbReference type="ARBA" id="ARBA00022898"/>
    </source>
</evidence>
<dbReference type="EMBL" id="LK932525">
    <property type="protein sequence ID" value="CDS88835.1"/>
    <property type="molecule type" value="Genomic_DNA"/>
</dbReference>
<sequence>MQFMDVSKYIEGANLKVKTKNGETVKRIYFNNSATPLVLKNVMDNLNCEIPWLTYINAPGIISEKNTLKYENVRSTILKLIDGDEEKDSVIYVKNATEGINFLAKFFKDENPDKFVITTAMEHMANYLPFKVNFPTKVVGITEKGELDLCQLENILKNYAGNVSLVTVTGASNVTGITTPIYEIARIAHKYGAKILVDIVQVIQHKPFSMMPHECDEHIDFVVFSAHKCYSPLNGGALVGPKKFFEKFNPVLYGSGSTKFVNDNKILYANVPQRFEAGYPEYFGTLAMGKALNTLNKIGLNRISKYERELFLYAKEEMSKIPNIIIYGDKSNNVIIPNISFNISNMYYKDVAKYLVDNFGIETGAGVVGADIYVQKLLGINPKEAYVRFMRENPVGLVRISLGMYNTFDEVDSFIHAIKTLAFK</sequence>
<evidence type="ECO:0000256" key="1">
    <source>
        <dbReference type="ARBA" id="ARBA00001933"/>
    </source>
</evidence>
<accession>A0A069AD81</accession>
<evidence type="ECO:0000256" key="4">
    <source>
        <dbReference type="ARBA" id="ARBA00050776"/>
    </source>
</evidence>
<dbReference type="Gene3D" id="3.90.1150.10">
    <property type="entry name" value="Aspartate Aminotransferase, domain 1"/>
    <property type="match status" value="1"/>
</dbReference>
<evidence type="ECO:0000259" key="6">
    <source>
        <dbReference type="Pfam" id="PF00266"/>
    </source>
</evidence>
<dbReference type="AlphaFoldDB" id="A0A069AD81"/>
<dbReference type="Pfam" id="PF00266">
    <property type="entry name" value="Aminotran_5"/>
    <property type="match status" value="1"/>
</dbReference>
<reference evidence="7" key="1">
    <citation type="submission" date="2014-07" db="EMBL/GenBank/DDBJ databases">
        <authorList>
            <person name="Monot Marc"/>
        </authorList>
    </citation>
    <scope>NUCLEOTIDE SEQUENCE</scope>
    <source>
        <strain evidence="9">7032989</strain>
        <strain evidence="8">7032994</strain>
    </source>
</reference>
<keyword evidence="3" id="KW-0663">Pyridoxal phosphate</keyword>
<gene>
    <name evidence="9" type="ORF">BN1095_20004</name>
    <name evidence="7" type="ORF">BN1096_700194</name>
    <name evidence="8" type="ORF">BN1097_710194</name>
</gene>
<dbReference type="InterPro" id="IPR020578">
    <property type="entry name" value="Aminotrans_V_PyrdxlP_BS"/>
</dbReference>
<keyword evidence="8" id="KW-0032">Aminotransferase</keyword>
<dbReference type="InterPro" id="IPR015421">
    <property type="entry name" value="PyrdxlP-dep_Trfase_major"/>
</dbReference>
<dbReference type="InterPro" id="IPR015422">
    <property type="entry name" value="PyrdxlP-dep_Trfase_small"/>
</dbReference>
<dbReference type="RefSeq" id="WP_021390290.1">
    <property type="nucleotide sequence ID" value="NZ_BBYB01000112.1"/>
</dbReference>
<name>A0A069AD81_CLODI</name>
<organism evidence="7">
    <name type="scientific">Clostridioides difficile</name>
    <name type="common">Peptoclostridium difficile</name>
    <dbReference type="NCBI Taxonomy" id="1496"/>
    <lineage>
        <taxon>Bacteria</taxon>
        <taxon>Bacillati</taxon>
        <taxon>Bacillota</taxon>
        <taxon>Clostridia</taxon>
        <taxon>Peptostreptococcales</taxon>
        <taxon>Peptostreptococcaceae</taxon>
        <taxon>Clostridioides</taxon>
    </lineage>
</organism>
<dbReference type="InterPro" id="IPR000192">
    <property type="entry name" value="Aminotrans_V_dom"/>
</dbReference>
<dbReference type="PANTHER" id="PTHR43586:SF8">
    <property type="entry name" value="CYSTEINE DESULFURASE 1, CHLOROPLASTIC"/>
    <property type="match status" value="1"/>
</dbReference>
<comment type="cofactor">
    <cofactor evidence="1 5">
        <name>pyridoxal 5'-phosphate</name>
        <dbReference type="ChEBI" id="CHEBI:597326"/>
    </cofactor>
</comment>
<dbReference type="PROSITE" id="PS00595">
    <property type="entry name" value="AA_TRANSFER_CLASS_5"/>
    <property type="match status" value="1"/>
</dbReference>
<comment type="similarity">
    <text evidence="2">Belongs to the class-V pyridoxal-phosphate-dependent aminotransferase family. Csd subfamily.</text>
</comment>
<feature type="domain" description="Aminotransferase class V" evidence="6">
    <location>
        <begin position="28"/>
        <end position="414"/>
    </location>
</feature>
<dbReference type="InterPro" id="IPR015424">
    <property type="entry name" value="PyrdxlP-dep_Trfase"/>
</dbReference>
<dbReference type="EMBL" id="LK932849">
    <property type="protein sequence ID" value="CDS94393.1"/>
    <property type="molecule type" value="Genomic_DNA"/>
</dbReference>
<dbReference type="EMBL" id="LK932411">
    <property type="protein sequence ID" value="CDS89462.1"/>
    <property type="molecule type" value="Genomic_DNA"/>
</dbReference>
<dbReference type="SUPFAM" id="SSF53383">
    <property type="entry name" value="PLP-dependent transferases"/>
    <property type="match status" value="1"/>
</dbReference>
<dbReference type="EC" id="2.8.1.7" evidence="7"/>
<evidence type="ECO:0000313" key="8">
    <source>
        <dbReference type="EMBL" id="CDS89462.1"/>
    </source>
</evidence>
<evidence type="ECO:0000313" key="9">
    <source>
        <dbReference type="EMBL" id="CDS94393.1"/>
    </source>
</evidence>
<evidence type="ECO:0000313" key="7">
    <source>
        <dbReference type="EMBL" id="CDS88835.1"/>
    </source>
</evidence>
<dbReference type="GO" id="GO:0031071">
    <property type="term" value="F:cysteine desulfurase activity"/>
    <property type="evidence" value="ECO:0007669"/>
    <property type="project" value="UniProtKB-EC"/>
</dbReference>
<dbReference type="Gene3D" id="3.40.640.10">
    <property type="entry name" value="Type I PLP-dependent aspartate aminotransferase-like (Major domain)"/>
    <property type="match status" value="1"/>
</dbReference>
<evidence type="ECO:0000256" key="2">
    <source>
        <dbReference type="ARBA" id="ARBA00010447"/>
    </source>
</evidence>